<dbReference type="PANTHER" id="PTHR39426:SF1">
    <property type="entry name" value="HOMOLOGY TO DEATH-ON-CURING PROTEIN OF PHAGE P1"/>
    <property type="match status" value="1"/>
</dbReference>
<keyword evidence="3" id="KW-1185">Reference proteome</keyword>
<proteinExistence type="predicted"/>
<dbReference type="STRING" id="1077947.SAMN05216227_100592"/>
<feature type="domain" description="Fido" evidence="1">
    <location>
        <begin position="1"/>
        <end position="121"/>
    </location>
</feature>
<organism evidence="2 3">
    <name type="scientific">Pseudorhodobacter antarcticus</name>
    <dbReference type="NCBI Taxonomy" id="1077947"/>
    <lineage>
        <taxon>Bacteria</taxon>
        <taxon>Pseudomonadati</taxon>
        <taxon>Pseudomonadota</taxon>
        <taxon>Alphaproteobacteria</taxon>
        <taxon>Rhodobacterales</taxon>
        <taxon>Paracoccaceae</taxon>
        <taxon>Pseudorhodobacter</taxon>
    </lineage>
</organism>
<dbReference type="PROSITE" id="PS51459">
    <property type="entry name" value="FIDO"/>
    <property type="match status" value="1"/>
</dbReference>
<name>A0A1H8CPL8_9RHOB</name>
<gene>
    <name evidence="2" type="ORF">SAMN05216227_100592</name>
</gene>
<dbReference type="EMBL" id="FOCO01000005">
    <property type="protein sequence ID" value="SEM96965.1"/>
    <property type="molecule type" value="Genomic_DNA"/>
</dbReference>
<dbReference type="NCBIfam" id="TIGR01550">
    <property type="entry name" value="DOC_P1"/>
    <property type="match status" value="1"/>
</dbReference>
<protein>
    <submittedName>
        <fullName evidence="2">Death on curing protein</fullName>
    </submittedName>
</protein>
<dbReference type="InterPro" id="IPR003812">
    <property type="entry name" value="Fido"/>
</dbReference>
<dbReference type="InterPro" id="IPR036597">
    <property type="entry name" value="Fido-like_dom_sf"/>
</dbReference>
<dbReference type="Gene3D" id="1.20.120.1870">
    <property type="entry name" value="Fic/DOC protein, Fido domain"/>
    <property type="match status" value="1"/>
</dbReference>
<accession>A0A1H8CPL8</accession>
<dbReference type="InterPro" id="IPR006440">
    <property type="entry name" value="Doc"/>
</dbReference>
<dbReference type="RefSeq" id="WP_175469244.1">
    <property type="nucleotide sequence ID" value="NZ_FOCO01000005.1"/>
</dbReference>
<dbReference type="InterPro" id="IPR053737">
    <property type="entry name" value="Type_II_TA_Toxin"/>
</dbReference>
<evidence type="ECO:0000313" key="2">
    <source>
        <dbReference type="EMBL" id="SEM96965.1"/>
    </source>
</evidence>
<reference evidence="2 3" key="1">
    <citation type="submission" date="2016-10" db="EMBL/GenBank/DDBJ databases">
        <authorList>
            <person name="de Groot N.N."/>
        </authorList>
    </citation>
    <scope>NUCLEOTIDE SEQUENCE [LARGE SCALE GENOMIC DNA]</scope>
    <source>
        <strain evidence="2 3">CGMCC 1.10836</strain>
    </source>
</reference>
<dbReference type="GO" id="GO:0016301">
    <property type="term" value="F:kinase activity"/>
    <property type="evidence" value="ECO:0007669"/>
    <property type="project" value="InterPro"/>
</dbReference>
<dbReference type="PANTHER" id="PTHR39426">
    <property type="entry name" value="HOMOLOGY TO DEATH-ON-CURING PROTEIN OF PHAGE P1"/>
    <property type="match status" value="1"/>
</dbReference>
<sequence>MTLADVIVAHNEALTYGGRDGVVNLDYLKSAIERPYSGYHRAIERKAAALMEAIVQNHAFVDGNKRTALLATDLFVRRSGYSLVLFADERLDDIIVGVAEGALNMKIWCLGSKPGLRVHAD</sequence>
<evidence type="ECO:0000259" key="1">
    <source>
        <dbReference type="PROSITE" id="PS51459"/>
    </source>
</evidence>
<dbReference type="AlphaFoldDB" id="A0A1H8CPL8"/>
<dbReference type="Pfam" id="PF02661">
    <property type="entry name" value="Fic"/>
    <property type="match status" value="1"/>
</dbReference>
<dbReference type="SUPFAM" id="SSF140931">
    <property type="entry name" value="Fic-like"/>
    <property type="match status" value="1"/>
</dbReference>
<dbReference type="Proteomes" id="UP000183002">
    <property type="component" value="Unassembled WGS sequence"/>
</dbReference>
<evidence type="ECO:0000313" key="3">
    <source>
        <dbReference type="Proteomes" id="UP000183002"/>
    </source>
</evidence>